<feature type="transmembrane region" description="Helical" evidence="19">
    <location>
        <begin position="136"/>
        <end position="158"/>
    </location>
</feature>
<evidence type="ECO:0000256" key="8">
    <source>
        <dbReference type="ARBA" id="ARBA00022475"/>
    </source>
</evidence>
<dbReference type="Pfam" id="PF01148">
    <property type="entry name" value="CTP_transf_1"/>
    <property type="match status" value="1"/>
</dbReference>
<keyword evidence="12 18" id="KW-0548">Nucleotidyltransferase</keyword>
<dbReference type="GO" id="GO:0005886">
    <property type="term" value="C:plasma membrane"/>
    <property type="evidence" value="ECO:0007669"/>
    <property type="project" value="UniProtKB-SubCell"/>
</dbReference>
<comment type="caution">
    <text evidence="20">The sequence shown here is derived from an EMBL/GenBank/DDBJ whole genome shotgun (WGS) entry which is preliminary data.</text>
</comment>
<feature type="transmembrane region" description="Helical" evidence="19">
    <location>
        <begin position="109"/>
        <end position="130"/>
    </location>
</feature>
<dbReference type="PANTHER" id="PTHR46382">
    <property type="entry name" value="PHOSPHATIDATE CYTIDYLYLTRANSFERASE"/>
    <property type="match status" value="1"/>
</dbReference>
<dbReference type="Proteomes" id="UP000031246">
    <property type="component" value="Unassembled WGS sequence"/>
</dbReference>
<evidence type="ECO:0000256" key="9">
    <source>
        <dbReference type="ARBA" id="ARBA00022516"/>
    </source>
</evidence>
<evidence type="ECO:0000256" key="17">
    <source>
        <dbReference type="ARBA" id="ARBA00023264"/>
    </source>
</evidence>
<evidence type="ECO:0000256" key="19">
    <source>
        <dbReference type="SAM" id="Phobius"/>
    </source>
</evidence>
<comment type="pathway">
    <text evidence="4">Lipid metabolism.</text>
</comment>
<gene>
    <name evidence="20" type="ORF">OC25_08015</name>
</gene>
<evidence type="ECO:0000256" key="1">
    <source>
        <dbReference type="ARBA" id="ARBA00001698"/>
    </source>
</evidence>
<keyword evidence="21" id="KW-1185">Reference proteome</keyword>
<keyword evidence="8" id="KW-1003">Cell membrane</keyword>
<comment type="subcellular location">
    <subcellularLocation>
        <location evidence="2">Cell membrane</location>
        <topology evidence="2">Multi-pass membrane protein</topology>
    </subcellularLocation>
</comment>
<evidence type="ECO:0000256" key="18">
    <source>
        <dbReference type="RuleBase" id="RU003938"/>
    </source>
</evidence>
<evidence type="ECO:0000256" key="5">
    <source>
        <dbReference type="ARBA" id="ARBA00010185"/>
    </source>
</evidence>
<evidence type="ECO:0000256" key="16">
    <source>
        <dbReference type="ARBA" id="ARBA00023209"/>
    </source>
</evidence>
<evidence type="ECO:0000256" key="3">
    <source>
        <dbReference type="ARBA" id="ARBA00005119"/>
    </source>
</evidence>
<protein>
    <recommendedName>
        <fullName evidence="7 18">Phosphatidate cytidylyltransferase</fullName>
        <ecNumber evidence="6 18">2.7.7.41</ecNumber>
    </recommendedName>
</protein>
<evidence type="ECO:0000256" key="2">
    <source>
        <dbReference type="ARBA" id="ARBA00004651"/>
    </source>
</evidence>
<dbReference type="UniPathway" id="UPA00557">
    <property type="reaction ID" value="UER00614"/>
</dbReference>
<evidence type="ECO:0000256" key="13">
    <source>
        <dbReference type="ARBA" id="ARBA00022989"/>
    </source>
</evidence>
<evidence type="ECO:0000256" key="4">
    <source>
        <dbReference type="ARBA" id="ARBA00005189"/>
    </source>
</evidence>
<organism evidence="20 21">
    <name type="scientific">Pedobacter kyungheensis</name>
    <dbReference type="NCBI Taxonomy" id="1069985"/>
    <lineage>
        <taxon>Bacteria</taxon>
        <taxon>Pseudomonadati</taxon>
        <taxon>Bacteroidota</taxon>
        <taxon>Sphingobacteriia</taxon>
        <taxon>Sphingobacteriales</taxon>
        <taxon>Sphingobacteriaceae</taxon>
        <taxon>Pedobacter</taxon>
    </lineage>
</organism>
<dbReference type="PROSITE" id="PS01315">
    <property type="entry name" value="CDS"/>
    <property type="match status" value="1"/>
</dbReference>
<name>A0A0C1G431_9SPHI</name>
<keyword evidence="17" id="KW-1208">Phospholipid metabolism</keyword>
<dbReference type="GO" id="GO:0016024">
    <property type="term" value="P:CDP-diacylglycerol biosynthetic process"/>
    <property type="evidence" value="ECO:0007669"/>
    <property type="project" value="UniProtKB-UniPathway"/>
</dbReference>
<dbReference type="OrthoDB" id="9799199at2"/>
<keyword evidence="16" id="KW-0594">Phospholipid biosynthesis</keyword>
<keyword evidence="14" id="KW-0443">Lipid metabolism</keyword>
<comment type="pathway">
    <text evidence="3 18">Phospholipid metabolism; CDP-diacylglycerol biosynthesis; CDP-diacylglycerol from sn-glycerol 3-phosphate: step 3/3.</text>
</comment>
<dbReference type="EC" id="2.7.7.41" evidence="6 18"/>
<sequence>MKTRAITAFFFTIVMLGSILLGTYTFTAFYLVLSVLSLFEFYKLIKNSGIRPHRNIGLAAGALIFLMAAGLHYLKYDVKYLLLCIPLIFSVFITELYKKNKIPFANISYTFVGFVYVTIPFCFFHALGFLKNWNEYNFHFPLAFLLMLWANDTGAYLFGVKFGKRKLFERHSPKKSWEGFFGGMFTSVLVAFGLSFWFTESPAWVWAGMALLIANFGTLGDLVESMLKRSLDTKDSGGLLPGHGGLLDRFDGLLLAAPVVYAYLYLILY</sequence>
<evidence type="ECO:0000313" key="20">
    <source>
        <dbReference type="EMBL" id="KIA94874.1"/>
    </source>
</evidence>
<dbReference type="EMBL" id="JSYN01000007">
    <property type="protein sequence ID" value="KIA94874.1"/>
    <property type="molecule type" value="Genomic_DNA"/>
</dbReference>
<dbReference type="RefSeq" id="WP_039474036.1">
    <property type="nucleotide sequence ID" value="NZ_JSYN01000007.1"/>
</dbReference>
<evidence type="ECO:0000256" key="10">
    <source>
        <dbReference type="ARBA" id="ARBA00022679"/>
    </source>
</evidence>
<feature type="transmembrane region" description="Helical" evidence="19">
    <location>
        <begin position="56"/>
        <end position="74"/>
    </location>
</feature>
<keyword evidence="13 19" id="KW-1133">Transmembrane helix</keyword>
<evidence type="ECO:0000256" key="6">
    <source>
        <dbReference type="ARBA" id="ARBA00012487"/>
    </source>
</evidence>
<evidence type="ECO:0000256" key="7">
    <source>
        <dbReference type="ARBA" id="ARBA00019373"/>
    </source>
</evidence>
<proteinExistence type="inferred from homology"/>
<feature type="transmembrane region" description="Helical" evidence="19">
    <location>
        <begin position="204"/>
        <end position="223"/>
    </location>
</feature>
<accession>A0A0C1G431</accession>
<keyword evidence="10 18" id="KW-0808">Transferase</keyword>
<comment type="similarity">
    <text evidence="5 18">Belongs to the CDS family.</text>
</comment>
<dbReference type="GO" id="GO:0004605">
    <property type="term" value="F:phosphatidate cytidylyltransferase activity"/>
    <property type="evidence" value="ECO:0007669"/>
    <property type="project" value="UniProtKB-EC"/>
</dbReference>
<evidence type="ECO:0000256" key="15">
    <source>
        <dbReference type="ARBA" id="ARBA00023136"/>
    </source>
</evidence>
<evidence type="ECO:0000313" key="21">
    <source>
        <dbReference type="Proteomes" id="UP000031246"/>
    </source>
</evidence>
<keyword evidence="9" id="KW-0444">Lipid biosynthesis</keyword>
<dbReference type="PANTHER" id="PTHR46382:SF1">
    <property type="entry name" value="PHOSPHATIDATE CYTIDYLYLTRANSFERASE"/>
    <property type="match status" value="1"/>
</dbReference>
<evidence type="ECO:0000256" key="11">
    <source>
        <dbReference type="ARBA" id="ARBA00022692"/>
    </source>
</evidence>
<feature type="transmembrane region" description="Helical" evidence="19">
    <location>
        <begin position="179"/>
        <end position="198"/>
    </location>
</feature>
<reference evidence="20 21" key="1">
    <citation type="submission" date="2014-10" db="EMBL/GenBank/DDBJ databases">
        <title>Pedobacter Kyungheensis.</title>
        <authorList>
            <person name="Anderson B.M."/>
            <person name="Newman J.D."/>
        </authorList>
    </citation>
    <scope>NUCLEOTIDE SEQUENCE [LARGE SCALE GENOMIC DNA]</scope>
    <source>
        <strain evidence="20 21">KACC 16221</strain>
    </source>
</reference>
<keyword evidence="11 18" id="KW-0812">Transmembrane</keyword>
<feature type="transmembrane region" description="Helical" evidence="19">
    <location>
        <begin position="80"/>
        <end position="97"/>
    </location>
</feature>
<dbReference type="InterPro" id="IPR000374">
    <property type="entry name" value="PC_trans"/>
</dbReference>
<keyword evidence="15 19" id="KW-0472">Membrane</keyword>
<dbReference type="AlphaFoldDB" id="A0A0C1G431"/>
<feature type="transmembrane region" description="Helical" evidence="19">
    <location>
        <begin position="250"/>
        <end position="268"/>
    </location>
</feature>
<evidence type="ECO:0000256" key="12">
    <source>
        <dbReference type="ARBA" id="ARBA00022695"/>
    </source>
</evidence>
<comment type="catalytic activity">
    <reaction evidence="1 18">
        <text>a 1,2-diacyl-sn-glycero-3-phosphate + CTP + H(+) = a CDP-1,2-diacyl-sn-glycerol + diphosphate</text>
        <dbReference type="Rhea" id="RHEA:16229"/>
        <dbReference type="ChEBI" id="CHEBI:15378"/>
        <dbReference type="ChEBI" id="CHEBI:33019"/>
        <dbReference type="ChEBI" id="CHEBI:37563"/>
        <dbReference type="ChEBI" id="CHEBI:58332"/>
        <dbReference type="ChEBI" id="CHEBI:58608"/>
        <dbReference type="EC" id="2.7.7.41"/>
    </reaction>
</comment>
<evidence type="ECO:0000256" key="14">
    <source>
        <dbReference type="ARBA" id="ARBA00023098"/>
    </source>
</evidence>
<feature type="transmembrane region" description="Helical" evidence="19">
    <location>
        <begin position="6"/>
        <end position="36"/>
    </location>
</feature>